<dbReference type="PANTHER" id="PTHR11712:SF336">
    <property type="entry name" value="3-OXOACYL-[ACYL-CARRIER-PROTEIN] SYNTHASE, MITOCHONDRIAL"/>
    <property type="match status" value="1"/>
</dbReference>
<dbReference type="InterPro" id="IPR014030">
    <property type="entry name" value="Ketoacyl_synth_N"/>
</dbReference>
<reference evidence="3 4" key="1">
    <citation type="submission" date="2019-08" db="EMBL/GenBank/DDBJ databases">
        <title>Complete genome sequence of Candidatus Uab amorphum.</title>
        <authorList>
            <person name="Shiratori T."/>
            <person name="Suzuki S."/>
            <person name="Kakizawa Y."/>
            <person name="Ishida K."/>
        </authorList>
    </citation>
    <scope>NUCLEOTIDE SEQUENCE [LARGE SCALE GENOMIC DNA]</scope>
    <source>
        <strain evidence="3 4">SRT547</strain>
    </source>
</reference>
<name>A0A5S9IS47_UABAM</name>
<dbReference type="EMBL" id="AP019860">
    <property type="protein sequence ID" value="BBM86717.1"/>
    <property type="molecule type" value="Genomic_DNA"/>
</dbReference>
<organism evidence="3 4">
    <name type="scientific">Uabimicrobium amorphum</name>
    <dbReference type="NCBI Taxonomy" id="2596890"/>
    <lineage>
        <taxon>Bacteria</taxon>
        <taxon>Pseudomonadati</taxon>
        <taxon>Planctomycetota</taxon>
        <taxon>Candidatus Uabimicrobiia</taxon>
        <taxon>Candidatus Uabimicrobiales</taxon>
        <taxon>Candidatus Uabimicrobiaceae</taxon>
        <taxon>Candidatus Uabimicrobium</taxon>
    </lineage>
</organism>
<keyword evidence="1" id="KW-0808">Transferase</keyword>
<evidence type="ECO:0000259" key="2">
    <source>
        <dbReference type="Pfam" id="PF13723"/>
    </source>
</evidence>
<dbReference type="SUPFAM" id="SSF53901">
    <property type="entry name" value="Thiolase-like"/>
    <property type="match status" value="1"/>
</dbReference>
<dbReference type="InterPro" id="IPR016039">
    <property type="entry name" value="Thiolase-like"/>
</dbReference>
<sequence length="341" mass="37894">MHHTKISIVNNEIIAPSGENYAAFTERFFAQSLQGSTERSLQFFNEEYAQHIKKIDNVDTSMIPSRLKRRMSFLTQMMISCATKCLQDCAYDRENLGVIIATGWGELETTEKLLMGIIEGGDVALSPTQFHNSVHNTAAGYLGIMLKVKGPTLTISQENHSLEAALAAGHLLINSQQTQHALVGGVDTYFRFSVLDPHNEKYPHTFGCGASSFLLSRDCDHGPYLEIISLADTLKTVAYASQLANKLRDVHIDMLWLSGVSTPQPFLQKLSTQVNVINNAKNPYYPTDSGMEITAILATLQRGELPDKIEGYNIQGSSGKIRHALYVKETQGIYKSFMIWV</sequence>
<evidence type="ECO:0000313" key="3">
    <source>
        <dbReference type="EMBL" id="BBM86717.1"/>
    </source>
</evidence>
<keyword evidence="4" id="KW-1185">Reference proteome</keyword>
<protein>
    <submittedName>
        <fullName evidence="3">3-oxoacyl-[acyl-carrier-protein] synthase 2</fullName>
    </submittedName>
</protein>
<accession>A0A5S9IS47</accession>
<dbReference type="GO" id="GO:0004315">
    <property type="term" value="F:3-oxoacyl-[acyl-carrier-protein] synthase activity"/>
    <property type="evidence" value="ECO:0007669"/>
    <property type="project" value="TreeGrafter"/>
</dbReference>
<dbReference type="PANTHER" id="PTHR11712">
    <property type="entry name" value="POLYKETIDE SYNTHASE-RELATED"/>
    <property type="match status" value="1"/>
</dbReference>
<gene>
    <name evidence="3" type="ORF">UABAM_05104</name>
</gene>
<dbReference type="Proteomes" id="UP000326354">
    <property type="component" value="Chromosome"/>
</dbReference>
<dbReference type="Pfam" id="PF13723">
    <property type="entry name" value="Ketoacyl-synt_2"/>
    <property type="match status" value="1"/>
</dbReference>
<dbReference type="OrthoDB" id="1404523at2"/>
<dbReference type="GO" id="GO:0006633">
    <property type="term" value="P:fatty acid biosynthetic process"/>
    <property type="evidence" value="ECO:0007669"/>
    <property type="project" value="TreeGrafter"/>
</dbReference>
<dbReference type="RefSeq" id="WP_151970761.1">
    <property type="nucleotide sequence ID" value="NZ_AP019860.1"/>
</dbReference>
<dbReference type="InterPro" id="IPR000794">
    <property type="entry name" value="Beta-ketoacyl_synthase"/>
</dbReference>
<dbReference type="Gene3D" id="3.40.47.10">
    <property type="match status" value="1"/>
</dbReference>
<proteinExistence type="predicted"/>
<evidence type="ECO:0000313" key="4">
    <source>
        <dbReference type="Proteomes" id="UP000326354"/>
    </source>
</evidence>
<feature type="domain" description="Beta-ketoacyl synthase-like N-terminal" evidence="2">
    <location>
        <begin position="51"/>
        <end position="183"/>
    </location>
</feature>
<evidence type="ECO:0000256" key="1">
    <source>
        <dbReference type="ARBA" id="ARBA00022679"/>
    </source>
</evidence>
<dbReference type="KEGG" id="uam:UABAM_05104"/>
<dbReference type="AlphaFoldDB" id="A0A5S9IS47"/>